<dbReference type="EMBL" id="CP076680">
    <property type="protein sequence ID" value="QWU99344.1"/>
    <property type="molecule type" value="Genomic_DNA"/>
</dbReference>
<evidence type="ECO:0000313" key="2">
    <source>
        <dbReference type="Proteomes" id="UP000683421"/>
    </source>
</evidence>
<organism evidence="1 2">
    <name type="scientific">Francisella salimarina</name>
    <dbReference type="NCBI Taxonomy" id="2599927"/>
    <lineage>
        <taxon>Bacteria</taxon>
        <taxon>Pseudomonadati</taxon>
        <taxon>Pseudomonadota</taxon>
        <taxon>Gammaproteobacteria</taxon>
        <taxon>Thiotrichales</taxon>
        <taxon>Francisellaceae</taxon>
        <taxon>Francisella</taxon>
    </lineage>
</organism>
<name>A0AAJ4TL45_9GAMM</name>
<dbReference type="Pfam" id="PF12097">
    <property type="entry name" value="DUF3573"/>
    <property type="match status" value="1"/>
</dbReference>
<accession>A0AAJ4TL45</accession>
<dbReference type="KEGG" id="fsr:KQR59_00225"/>
<dbReference type="Proteomes" id="UP000683421">
    <property type="component" value="Chromosome"/>
</dbReference>
<dbReference type="AlphaFoldDB" id="A0AAJ4TL45"/>
<gene>
    <name evidence="1" type="ORF">KQR59_00225</name>
</gene>
<evidence type="ECO:0000313" key="1">
    <source>
        <dbReference type="EMBL" id="QWU99344.1"/>
    </source>
</evidence>
<reference evidence="1 2" key="1">
    <citation type="submission" date="2021-06" db="EMBL/GenBank/DDBJ databases">
        <title>Ulceroglandular infection and bacteremia caused by Francisella salimarina in an immunocompromised patient, France.</title>
        <authorList>
            <person name="Hennebique A."/>
            <person name="Caspar Y."/>
            <person name="Maurin M."/>
            <person name="Boisset S."/>
            <person name="Pelloux I."/>
            <person name="Gallego-Hernanz M.P."/>
            <person name="Burucoa C."/>
            <person name="Cazenave-Roblot F."/>
            <person name="Plouzeau C."/>
            <person name="Rammaert B."/>
        </authorList>
    </citation>
    <scope>NUCLEOTIDE SEQUENCE [LARGE SCALE GENOMIC DNA]</scope>
    <source>
        <strain evidence="1 2">CHUGA-F75</strain>
    </source>
</reference>
<proteinExistence type="predicted"/>
<dbReference type="InterPro" id="IPR021956">
    <property type="entry name" value="DUF3573"/>
</dbReference>
<sequence length="98" mass="11280">MKINLLIQAEYLFLMDVDLQYISKHWRLRYNNHYHHISSGDDEEFSLNNAFVIFGNPTLSPFFMTANCQLSVSTNLLCLVAPHQNSLMAANLTHHLVS</sequence>
<keyword evidence="2" id="KW-1185">Reference proteome</keyword>
<protein>
    <submittedName>
        <fullName evidence="1">DUF3573 domain-containing protein</fullName>
    </submittedName>
</protein>